<reference evidence="1 2" key="1">
    <citation type="submission" date="2019-03" db="EMBL/GenBank/DDBJ databases">
        <title>Genomic Encyclopedia of Archaeal and Bacterial Type Strains, Phase II (KMG-II): from individual species to whole genera.</title>
        <authorList>
            <person name="Goeker M."/>
        </authorList>
    </citation>
    <scope>NUCLEOTIDE SEQUENCE [LARGE SCALE GENOMIC DNA]</scope>
    <source>
        <strain evidence="1 2">DSM 25687</strain>
    </source>
</reference>
<organism evidence="1 2">
    <name type="scientific">Flavobacterium dankookense</name>
    <dbReference type="NCBI Taxonomy" id="706186"/>
    <lineage>
        <taxon>Bacteria</taxon>
        <taxon>Pseudomonadati</taxon>
        <taxon>Bacteroidota</taxon>
        <taxon>Flavobacteriia</taxon>
        <taxon>Flavobacteriales</taxon>
        <taxon>Flavobacteriaceae</taxon>
        <taxon>Flavobacterium</taxon>
    </lineage>
</organism>
<evidence type="ECO:0000313" key="2">
    <source>
        <dbReference type="Proteomes" id="UP000295260"/>
    </source>
</evidence>
<comment type="caution">
    <text evidence="1">The sequence shown here is derived from an EMBL/GenBank/DDBJ whole genome shotgun (WGS) entry which is preliminary data.</text>
</comment>
<dbReference type="EMBL" id="SNXR01000011">
    <property type="protein sequence ID" value="TDP60977.1"/>
    <property type="molecule type" value="Genomic_DNA"/>
</dbReference>
<dbReference type="Proteomes" id="UP000295260">
    <property type="component" value="Unassembled WGS sequence"/>
</dbReference>
<sequence>MTTQQCPKCKQNAFTWYVSEVLPNITVWSCNACPLQIYEDDKEEEVCENCNEKTKTFLQSQEEQFNWCSECNAVTNYQLNE</sequence>
<name>A0A4R6QFC1_9FLAO</name>
<dbReference type="RefSeq" id="WP_133531932.1">
    <property type="nucleotide sequence ID" value="NZ_SNXR01000011.1"/>
</dbReference>
<keyword evidence="2" id="KW-1185">Reference proteome</keyword>
<evidence type="ECO:0000313" key="1">
    <source>
        <dbReference type="EMBL" id="TDP60977.1"/>
    </source>
</evidence>
<accession>A0A4R6QFC1</accession>
<dbReference type="OrthoDB" id="1448367at2"/>
<proteinExistence type="predicted"/>
<gene>
    <name evidence="1" type="ORF">BC748_0583</name>
</gene>
<dbReference type="AlphaFoldDB" id="A0A4R6QFC1"/>
<protein>
    <submittedName>
        <fullName evidence="1">Uncharacterized protein</fullName>
    </submittedName>
</protein>